<dbReference type="FunFam" id="3.40.50.300:FF:001447">
    <property type="entry name" value="Ras-related protein Rab-1B"/>
    <property type="match status" value="1"/>
</dbReference>
<accession>X1E3H6</accession>
<dbReference type="InterPro" id="IPR050227">
    <property type="entry name" value="Rab"/>
</dbReference>
<dbReference type="GO" id="GO:0005525">
    <property type="term" value="F:GTP binding"/>
    <property type="evidence" value="ECO:0007669"/>
    <property type="project" value="UniProtKB-KW"/>
</dbReference>
<dbReference type="PROSITE" id="PS51421">
    <property type="entry name" value="RAS"/>
    <property type="match status" value="1"/>
</dbReference>
<evidence type="ECO:0000256" key="2">
    <source>
        <dbReference type="ARBA" id="ARBA00023134"/>
    </source>
</evidence>
<protein>
    <recommendedName>
        <fullName evidence="4">GTP-binding protein</fullName>
    </recommendedName>
</protein>
<dbReference type="Pfam" id="PF00071">
    <property type="entry name" value="Ras"/>
    <property type="match status" value="1"/>
</dbReference>
<dbReference type="InterPro" id="IPR005225">
    <property type="entry name" value="Small_GTP-bd"/>
</dbReference>
<keyword evidence="1" id="KW-0547">Nucleotide-binding</keyword>
<dbReference type="NCBIfam" id="TIGR00231">
    <property type="entry name" value="small_GTP"/>
    <property type="match status" value="1"/>
</dbReference>
<dbReference type="InterPro" id="IPR027417">
    <property type="entry name" value="P-loop_NTPase"/>
</dbReference>
<dbReference type="SMART" id="SM00173">
    <property type="entry name" value="RAS"/>
    <property type="match status" value="1"/>
</dbReference>
<dbReference type="PROSITE" id="PS51419">
    <property type="entry name" value="RAB"/>
    <property type="match status" value="1"/>
</dbReference>
<dbReference type="CDD" id="cd00154">
    <property type="entry name" value="Rab"/>
    <property type="match status" value="1"/>
</dbReference>
<dbReference type="PRINTS" id="PR00449">
    <property type="entry name" value="RASTRNSFRMNG"/>
</dbReference>
<sequence>MLDAIFKIVIFGDAGCGKTTLTKRFKTELFISDSKMTIGVDFETKIFEVDGKKVKLMIWDFGGEERFRFILPKYINGAMGGILMYDVTNYPSLAHIDNWLSVINGRKEQIPLLLLGGKADLDIIREITFKEGKKIAKVKGFSGFTECSSKTGENVEKSFENLTRIMLSRF</sequence>
<dbReference type="Gene3D" id="3.40.50.300">
    <property type="entry name" value="P-loop containing nucleotide triphosphate hydrolases"/>
    <property type="match status" value="1"/>
</dbReference>
<reference evidence="3" key="1">
    <citation type="journal article" date="2014" name="Front. Microbiol.">
        <title>High frequency of phylogenetically diverse reductive dehalogenase-homologous genes in deep subseafloor sedimentary metagenomes.</title>
        <authorList>
            <person name="Kawai M."/>
            <person name="Futagami T."/>
            <person name="Toyoda A."/>
            <person name="Takaki Y."/>
            <person name="Nishi S."/>
            <person name="Hori S."/>
            <person name="Arai W."/>
            <person name="Tsubouchi T."/>
            <person name="Morono Y."/>
            <person name="Uchiyama I."/>
            <person name="Ito T."/>
            <person name="Fujiyama A."/>
            <person name="Inagaki F."/>
            <person name="Takami H."/>
        </authorList>
    </citation>
    <scope>NUCLEOTIDE SEQUENCE</scope>
    <source>
        <strain evidence="3">Expedition CK06-06</strain>
    </source>
</reference>
<dbReference type="SMART" id="SM00175">
    <property type="entry name" value="RAB"/>
    <property type="match status" value="1"/>
</dbReference>
<dbReference type="EMBL" id="BART01021694">
    <property type="protein sequence ID" value="GAH03218.1"/>
    <property type="molecule type" value="Genomic_DNA"/>
</dbReference>
<name>X1E3H6_9ZZZZ</name>
<dbReference type="InterPro" id="IPR001806">
    <property type="entry name" value="Small_GTPase"/>
</dbReference>
<evidence type="ECO:0000256" key="1">
    <source>
        <dbReference type="ARBA" id="ARBA00022741"/>
    </source>
</evidence>
<evidence type="ECO:0008006" key="4">
    <source>
        <dbReference type="Google" id="ProtNLM"/>
    </source>
</evidence>
<dbReference type="SMART" id="SM00174">
    <property type="entry name" value="RHO"/>
    <property type="match status" value="1"/>
</dbReference>
<proteinExistence type="predicted"/>
<evidence type="ECO:0000313" key="3">
    <source>
        <dbReference type="EMBL" id="GAH03218.1"/>
    </source>
</evidence>
<gene>
    <name evidence="3" type="ORF">S01H4_39931</name>
</gene>
<dbReference type="SUPFAM" id="SSF52540">
    <property type="entry name" value="P-loop containing nucleoside triphosphate hydrolases"/>
    <property type="match status" value="1"/>
</dbReference>
<dbReference type="AlphaFoldDB" id="X1E3H6"/>
<dbReference type="GO" id="GO:0003924">
    <property type="term" value="F:GTPase activity"/>
    <property type="evidence" value="ECO:0007669"/>
    <property type="project" value="InterPro"/>
</dbReference>
<comment type="caution">
    <text evidence="3">The sequence shown here is derived from an EMBL/GenBank/DDBJ whole genome shotgun (WGS) entry which is preliminary data.</text>
</comment>
<keyword evidence="2" id="KW-0342">GTP-binding</keyword>
<organism evidence="3">
    <name type="scientific">marine sediment metagenome</name>
    <dbReference type="NCBI Taxonomy" id="412755"/>
    <lineage>
        <taxon>unclassified sequences</taxon>
        <taxon>metagenomes</taxon>
        <taxon>ecological metagenomes</taxon>
    </lineage>
</organism>
<dbReference type="PANTHER" id="PTHR47977">
    <property type="entry name" value="RAS-RELATED PROTEIN RAB"/>
    <property type="match status" value="1"/>
</dbReference>